<dbReference type="GeneTree" id="ENSGT00390000014944"/>
<keyword evidence="2" id="KW-1133">Transmembrane helix</keyword>
<keyword evidence="2" id="KW-0472">Membrane</keyword>
<dbReference type="SUPFAM" id="SSF47923">
    <property type="entry name" value="Ypt/Rab-GAP domain of gyp1p"/>
    <property type="match status" value="2"/>
</dbReference>
<dbReference type="Gene3D" id="1.10.472.80">
    <property type="entry name" value="Ypt/Rab-GAP domain of gyp1p, domain 3"/>
    <property type="match status" value="1"/>
</dbReference>
<dbReference type="Proteomes" id="UP000264840">
    <property type="component" value="Unplaced"/>
</dbReference>
<evidence type="ECO:0000313" key="4">
    <source>
        <dbReference type="Ensembl" id="ENSHBUP00000025885.1"/>
    </source>
</evidence>
<dbReference type="FunFam" id="1.10.472.80:FF:000024">
    <property type="entry name" value="TBC1 domain family member 20"/>
    <property type="match status" value="1"/>
</dbReference>
<feature type="transmembrane region" description="Helical" evidence="2">
    <location>
        <begin position="263"/>
        <end position="282"/>
    </location>
</feature>
<sequence length="425" mass="48584">MLSVPDWDTRRKRKIADITQALSVSPVDVAALRRMAISEGGLLTDEIRCQVWPKLLNVPLDVLNQEPGIIIVDDMQLRVSPLFHLLIQRLAVNASYSNCWWQHFHFSDTVDRENNKDYNQVLLDVQRSLRRFPPGMPDEQREGLQEELIDIILRVLQRNPQLHYYQGYHDIVVTFLLVVGERLATALVEKLSTHHLRDFMDPTMDNTKHILNYLMPIIERVNPEVHDFMQQAEVGTVFALSWLITWFGHVLSDFRHVVRLYDFFLACHPLMPIYFAAVIVLYREEEVLECECDMAMVHHLLSQIPQDLPYETLISRAGDLFVQFPPSELAREAASHESMASSTFKDFELASAQQRPDSVLRRRRRQKQAALESSGVSSVVAVAQPSAARRFVRLAVMGLTVALGAAALAVVNTALEWAPKLDLFP</sequence>
<dbReference type="PANTHER" id="PTHR20913:SF10">
    <property type="entry name" value="TBC1 DOMAIN FAMILY MEMBER 20"/>
    <property type="match status" value="1"/>
</dbReference>
<dbReference type="PROSITE" id="PS50086">
    <property type="entry name" value="TBC_RABGAP"/>
    <property type="match status" value="1"/>
</dbReference>
<evidence type="ECO:0000259" key="3">
    <source>
        <dbReference type="PROSITE" id="PS50086"/>
    </source>
</evidence>
<dbReference type="Pfam" id="PF00566">
    <property type="entry name" value="RabGAP-TBC"/>
    <property type="match status" value="1"/>
</dbReference>
<dbReference type="InterPro" id="IPR035969">
    <property type="entry name" value="Rab-GAP_TBC_sf"/>
</dbReference>
<reference evidence="4" key="1">
    <citation type="submission" date="2025-08" db="UniProtKB">
        <authorList>
            <consortium name="Ensembl"/>
        </authorList>
    </citation>
    <scope>IDENTIFICATION</scope>
</reference>
<dbReference type="PANTHER" id="PTHR20913">
    <property type="entry name" value="TBC1 DOMAIN FAMILY MEMBER 20/GTPASE"/>
    <property type="match status" value="1"/>
</dbReference>
<evidence type="ECO:0000256" key="2">
    <source>
        <dbReference type="SAM" id="Phobius"/>
    </source>
</evidence>
<dbReference type="SMART" id="SM00164">
    <property type="entry name" value="TBC"/>
    <property type="match status" value="1"/>
</dbReference>
<reference evidence="4" key="2">
    <citation type="submission" date="2025-09" db="UniProtKB">
        <authorList>
            <consortium name="Ensembl"/>
        </authorList>
    </citation>
    <scope>IDENTIFICATION</scope>
</reference>
<keyword evidence="5" id="KW-1185">Reference proteome</keyword>
<dbReference type="GO" id="GO:0005096">
    <property type="term" value="F:GTPase activator activity"/>
    <property type="evidence" value="ECO:0007669"/>
    <property type="project" value="UniProtKB-KW"/>
</dbReference>
<organism evidence="4 5">
    <name type="scientific">Haplochromis burtoni</name>
    <name type="common">Burton's mouthbrooder</name>
    <name type="synonym">Chromis burtoni</name>
    <dbReference type="NCBI Taxonomy" id="8153"/>
    <lineage>
        <taxon>Eukaryota</taxon>
        <taxon>Metazoa</taxon>
        <taxon>Chordata</taxon>
        <taxon>Craniata</taxon>
        <taxon>Vertebrata</taxon>
        <taxon>Euteleostomi</taxon>
        <taxon>Actinopterygii</taxon>
        <taxon>Neopterygii</taxon>
        <taxon>Teleostei</taxon>
        <taxon>Neoteleostei</taxon>
        <taxon>Acanthomorphata</taxon>
        <taxon>Ovalentaria</taxon>
        <taxon>Cichlomorphae</taxon>
        <taxon>Cichliformes</taxon>
        <taxon>Cichlidae</taxon>
        <taxon>African cichlids</taxon>
        <taxon>Pseudocrenilabrinae</taxon>
        <taxon>Haplochromini</taxon>
        <taxon>Haplochromis</taxon>
    </lineage>
</organism>
<dbReference type="InterPro" id="IPR045913">
    <property type="entry name" value="TBC20/Gyp8-like"/>
</dbReference>
<feature type="transmembrane region" description="Helical" evidence="2">
    <location>
        <begin position="394"/>
        <end position="415"/>
    </location>
</feature>
<dbReference type="Gene3D" id="1.10.8.1310">
    <property type="match status" value="1"/>
</dbReference>
<dbReference type="STRING" id="8153.ENSHBUP00000025885"/>
<dbReference type="AlphaFoldDB" id="A0A3Q2WKF1"/>
<name>A0A3Q2WKF1_HAPBU</name>
<protein>
    <submittedName>
        <fullName evidence="4">TBC1 domain family, member 20</fullName>
    </submittedName>
</protein>
<dbReference type="GO" id="GO:0005789">
    <property type="term" value="C:endoplasmic reticulum membrane"/>
    <property type="evidence" value="ECO:0007669"/>
    <property type="project" value="TreeGrafter"/>
</dbReference>
<keyword evidence="2" id="KW-0812">Transmembrane</keyword>
<keyword evidence="1" id="KW-0343">GTPase activation</keyword>
<dbReference type="GO" id="GO:0006888">
    <property type="term" value="P:endoplasmic reticulum to Golgi vesicle-mediated transport"/>
    <property type="evidence" value="ECO:0007669"/>
    <property type="project" value="TreeGrafter"/>
</dbReference>
<dbReference type="InterPro" id="IPR000195">
    <property type="entry name" value="Rab-GAP-TBC_dom"/>
</dbReference>
<proteinExistence type="predicted"/>
<evidence type="ECO:0000256" key="1">
    <source>
        <dbReference type="ARBA" id="ARBA00022468"/>
    </source>
</evidence>
<dbReference type="Ensembl" id="ENSHBUT00000004824.1">
    <property type="protein sequence ID" value="ENSHBUP00000025885.1"/>
    <property type="gene ID" value="ENSHBUG00000008192.1"/>
</dbReference>
<accession>A0A3Q2WKF1</accession>
<feature type="domain" description="Rab-GAP TBC" evidence="3">
    <location>
        <begin position="42"/>
        <end position="268"/>
    </location>
</feature>
<evidence type="ECO:0000313" key="5">
    <source>
        <dbReference type="Proteomes" id="UP000264840"/>
    </source>
</evidence>